<evidence type="ECO:0000259" key="1">
    <source>
        <dbReference type="Pfam" id="PF01057"/>
    </source>
</evidence>
<feature type="domain" description="Parvovirus non-structural protein 1 helicase" evidence="1">
    <location>
        <begin position="111"/>
        <end position="173"/>
    </location>
</feature>
<dbReference type="Proteomes" id="UP000821866">
    <property type="component" value="Chromosome 7"/>
</dbReference>
<gene>
    <name evidence="2" type="ORF">HPB51_023674</name>
</gene>
<sequence length="228" mass="26433">MSSYSTLYFNELYKNTQPLFDAPHGDLATFYMDVPASFDAMMELLNFQFHGIHEEVSAFVNNLYSLVKKVVPKKIAWKLCPLRVQAKTFFVDPVLSFYINRGTIRNFNRYTSFSLQDTVGSCIRVWNEPNCESSAFDTVKKIFGGDVDSVAVKYTAEETVSRTPAIVLSNNEVFPDDEAFNHRMWRYKWRACPPLKKYDKEIHPMAFALLFDTFVMEETYVGTRQLDQ</sequence>
<dbReference type="GO" id="GO:0019079">
    <property type="term" value="P:viral genome replication"/>
    <property type="evidence" value="ECO:0007669"/>
    <property type="project" value="InterPro"/>
</dbReference>
<evidence type="ECO:0000313" key="3">
    <source>
        <dbReference type="Proteomes" id="UP000821866"/>
    </source>
</evidence>
<dbReference type="VEuPathDB" id="VectorBase:LOC119172081"/>
<proteinExistence type="predicted"/>
<dbReference type="Gene3D" id="3.40.50.300">
    <property type="entry name" value="P-loop containing nucleotide triphosphate hydrolases"/>
    <property type="match status" value="1"/>
</dbReference>
<accession>A0A9J6DK60</accession>
<reference evidence="2" key="1">
    <citation type="journal article" date="2020" name="Cell">
        <title>Large-Scale Comparative Analyses of Tick Genomes Elucidate Their Genetic Diversity and Vector Capacities.</title>
        <authorList>
            <consortium name="Tick Genome and Microbiome Consortium (TIGMIC)"/>
            <person name="Jia N."/>
            <person name="Wang J."/>
            <person name="Shi W."/>
            <person name="Du L."/>
            <person name="Sun Y."/>
            <person name="Zhan W."/>
            <person name="Jiang J.F."/>
            <person name="Wang Q."/>
            <person name="Zhang B."/>
            <person name="Ji P."/>
            <person name="Bell-Sakyi L."/>
            <person name="Cui X.M."/>
            <person name="Yuan T.T."/>
            <person name="Jiang B.G."/>
            <person name="Yang W.F."/>
            <person name="Lam T.T."/>
            <person name="Chang Q.C."/>
            <person name="Ding S.J."/>
            <person name="Wang X.J."/>
            <person name="Zhu J.G."/>
            <person name="Ruan X.D."/>
            <person name="Zhao L."/>
            <person name="Wei J.T."/>
            <person name="Ye R.Z."/>
            <person name="Que T.C."/>
            <person name="Du C.H."/>
            <person name="Zhou Y.H."/>
            <person name="Cheng J.X."/>
            <person name="Dai P.F."/>
            <person name="Guo W.B."/>
            <person name="Han X.H."/>
            <person name="Huang E.J."/>
            <person name="Li L.F."/>
            <person name="Wei W."/>
            <person name="Gao Y.C."/>
            <person name="Liu J.Z."/>
            <person name="Shao H.Z."/>
            <person name="Wang X."/>
            <person name="Wang C.C."/>
            <person name="Yang T.C."/>
            <person name="Huo Q.B."/>
            <person name="Li W."/>
            <person name="Chen H.Y."/>
            <person name="Chen S.E."/>
            <person name="Zhou L.G."/>
            <person name="Ni X.B."/>
            <person name="Tian J.H."/>
            <person name="Sheng Y."/>
            <person name="Liu T."/>
            <person name="Pan Y.S."/>
            <person name="Xia L.Y."/>
            <person name="Li J."/>
            <person name="Zhao F."/>
            <person name="Cao W.C."/>
        </authorList>
    </citation>
    <scope>NUCLEOTIDE SEQUENCE</scope>
    <source>
        <strain evidence="2">Rmic-2018</strain>
    </source>
</reference>
<evidence type="ECO:0000313" key="2">
    <source>
        <dbReference type="EMBL" id="KAH8022387.1"/>
    </source>
</evidence>
<dbReference type="Pfam" id="PF01057">
    <property type="entry name" value="Parvo_NS1"/>
    <property type="match status" value="1"/>
</dbReference>
<protein>
    <recommendedName>
        <fullName evidence="1">Parvovirus non-structural protein 1 helicase domain-containing protein</fullName>
    </recommendedName>
</protein>
<dbReference type="SUPFAM" id="SSF52540">
    <property type="entry name" value="P-loop containing nucleoside triphosphate hydrolases"/>
    <property type="match status" value="1"/>
</dbReference>
<dbReference type="EMBL" id="JABSTU010000009">
    <property type="protein sequence ID" value="KAH8022387.1"/>
    <property type="molecule type" value="Genomic_DNA"/>
</dbReference>
<organism evidence="2 3">
    <name type="scientific">Rhipicephalus microplus</name>
    <name type="common">Cattle tick</name>
    <name type="synonym">Boophilus microplus</name>
    <dbReference type="NCBI Taxonomy" id="6941"/>
    <lineage>
        <taxon>Eukaryota</taxon>
        <taxon>Metazoa</taxon>
        <taxon>Ecdysozoa</taxon>
        <taxon>Arthropoda</taxon>
        <taxon>Chelicerata</taxon>
        <taxon>Arachnida</taxon>
        <taxon>Acari</taxon>
        <taxon>Parasitiformes</taxon>
        <taxon>Ixodida</taxon>
        <taxon>Ixodoidea</taxon>
        <taxon>Ixodidae</taxon>
        <taxon>Rhipicephalinae</taxon>
        <taxon>Rhipicephalus</taxon>
        <taxon>Boophilus</taxon>
    </lineage>
</organism>
<dbReference type="InterPro" id="IPR027417">
    <property type="entry name" value="P-loop_NTPase"/>
</dbReference>
<keyword evidence="3" id="KW-1185">Reference proteome</keyword>
<dbReference type="AlphaFoldDB" id="A0A9J6DK60"/>
<dbReference type="InterPro" id="IPR001257">
    <property type="entry name" value="Parvovirus_NS1_helicase"/>
</dbReference>
<reference evidence="2" key="2">
    <citation type="submission" date="2021-09" db="EMBL/GenBank/DDBJ databases">
        <authorList>
            <person name="Jia N."/>
            <person name="Wang J."/>
            <person name="Shi W."/>
            <person name="Du L."/>
            <person name="Sun Y."/>
            <person name="Zhan W."/>
            <person name="Jiang J."/>
            <person name="Wang Q."/>
            <person name="Zhang B."/>
            <person name="Ji P."/>
            <person name="Sakyi L.B."/>
            <person name="Cui X."/>
            <person name="Yuan T."/>
            <person name="Jiang B."/>
            <person name="Yang W."/>
            <person name="Lam T.T.-Y."/>
            <person name="Chang Q."/>
            <person name="Ding S."/>
            <person name="Wang X."/>
            <person name="Zhu J."/>
            <person name="Ruan X."/>
            <person name="Zhao L."/>
            <person name="Wei J."/>
            <person name="Que T."/>
            <person name="Du C."/>
            <person name="Cheng J."/>
            <person name="Dai P."/>
            <person name="Han X."/>
            <person name="Huang E."/>
            <person name="Gao Y."/>
            <person name="Liu J."/>
            <person name="Shao H."/>
            <person name="Ye R."/>
            <person name="Li L."/>
            <person name="Wei W."/>
            <person name="Wang X."/>
            <person name="Wang C."/>
            <person name="Huo Q."/>
            <person name="Li W."/>
            <person name="Guo W."/>
            <person name="Chen H."/>
            <person name="Chen S."/>
            <person name="Zhou L."/>
            <person name="Zhou L."/>
            <person name="Ni X."/>
            <person name="Tian J."/>
            <person name="Zhou Y."/>
            <person name="Sheng Y."/>
            <person name="Liu T."/>
            <person name="Pan Y."/>
            <person name="Xia L."/>
            <person name="Li J."/>
            <person name="Zhao F."/>
            <person name="Cao W."/>
        </authorList>
    </citation>
    <scope>NUCLEOTIDE SEQUENCE</scope>
    <source>
        <strain evidence="2">Rmic-2018</strain>
        <tissue evidence="2">Larvae</tissue>
    </source>
</reference>
<name>A0A9J6DK60_RHIMP</name>
<comment type="caution">
    <text evidence="2">The sequence shown here is derived from an EMBL/GenBank/DDBJ whole genome shotgun (WGS) entry which is preliminary data.</text>
</comment>